<evidence type="ECO:0000313" key="4">
    <source>
        <dbReference type="Proteomes" id="UP000033358"/>
    </source>
</evidence>
<evidence type="ECO:0000259" key="2">
    <source>
        <dbReference type="PROSITE" id="PS51126"/>
    </source>
</evidence>
<sequence>MKRILSLNIEDIERWLSETSKTLENSSSEELVQIFQEISHLKIFDNNFVKNLQDKILDKLPQFSSVDFSKILTSLVYVNLYMRNEKNLNFVRDIVNKAKTQSVDDPHVLANLIWSLSKLGFRDEDFFNSWVDQIRPIIDSFDNVDLTKSIQGMASLRFFNNDLIESWISRADNQIGSFDQKSLIISSFYLTMICINNDLPRDSNIANFVRILSSKIEIDLVDDLFLKHQLVQIHLSGLINIEGKFTEFKEQIQNSNDVTISRIQNKVTGFITSKHPTFNVIVECSNSIASSTDIKVTRPKVRDDIYIEIDGPDHYYFNEDLINGATEFRNKLYALHNIDLFIISYKDIDNYQYNAPLLEKLNTYPDGYDFASQEKTKSEPTAMAIESKKPKAKSQKQKQKSQKKSHAPSSKVEVDDFDQIIKENCEVLAGDVLTTKYNNNIKLVKSVYNVQSKAQNPISILSSAIEKGDEEAIQIILNHYSERLTNELLNQYFEQSLSKISHYQNDIEYLKIAKLILDTNQVIIENKVSCMKGLIFAAAQDDVEIFSKFLSLFPDNGSKMQLMEYFFVNSGVFNNVEIAAFLLNHGVDINAFLTRESIEMLFAIANNGVMHNGNKILNNRASDVINKLTQTMISNNANIKDVLQGSVLGGMDYLHENRGVTAFHMSCYENVQTKAIREFLLEQGINTNTMNGASFTPLFTALTRNNQDLALKNFRSQSKPRFENIKIYYRSSYCFFLWVERCSKKNNSKWS</sequence>
<dbReference type="PROSITE" id="PS51126">
    <property type="entry name" value="DILUTE"/>
    <property type="match status" value="1"/>
</dbReference>
<keyword evidence="4" id="KW-1185">Reference proteome</keyword>
<dbReference type="Proteomes" id="UP000033358">
    <property type="component" value="Unassembled WGS sequence"/>
</dbReference>
<dbReference type="Gene3D" id="1.25.40.20">
    <property type="entry name" value="Ankyrin repeat-containing domain"/>
    <property type="match status" value="1"/>
</dbReference>
<protein>
    <recommendedName>
        <fullName evidence="2">Dilute domain-containing protein</fullName>
    </recommendedName>
</protein>
<dbReference type="InterPro" id="IPR036770">
    <property type="entry name" value="Ankyrin_rpt-contain_sf"/>
</dbReference>
<dbReference type="InterPro" id="IPR002710">
    <property type="entry name" value="Dilute_dom"/>
</dbReference>
<feature type="region of interest" description="Disordered" evidence="1">
    <location>
        <begin position="372"/>
        <end position="411"/>
    </location>
</feature>
<reference evidence="3 4" key="1">
    <citation type="submission" date="2015-02" db="EMBL/GenBank/DDBJ databases">
        <title>Single cell genomics of a rare environmental alphaproteobacterium provides unique insights into Rickettsiaceae evolution.</title>
        <authorList>
            <person name="Martijn J."/>
            <person name="Schulz F."/>
            <person name="Zaremba-Niedzwiedzka K."/>
            <person name="Viklund J."/>
            <person name="Stepanauskas R."/>
            <person name="Andersson S.G.E."/>
            <person name="Horn M."/>
            <person name="Guy L."/>
            <person name="Ettema T.J.G."/>
        </authorList>
    </citation>
    <scope>NUCLEOTIDE SEQUENCE [LARGE SCALE GENOMIC DNA]</scope>
    <source>
        <strain evidence="3 4">SCGC AAA041-L04</strain>
    </source>
</reference>
<dbReference type="PATRIC" id="fig|1607817.3.peg.753"/>
<dbReference type="AlphaFoldDB" id="A0A0F5MN63"/>
<accession>A0A0F5MN63</accession>
<gene>
    <name evidence="3" type="ORF">SZ25_00754</name>
</gene>
<evidence type="ECO:0000313" key="3">
    <source>
        <dbReference type="EMBL" id="KKB96161.1"/>
    </source>
</evidence>
<dbReference type="SUPFAM" id="SSF48403">
    <property type="entry name" value="Ankyrin repeat"/>
    <property type="match status" value="1"/>
</dbReference>
<evidence type="ECO:0000256" key="1">
    <source>
        <dbReference type="SAM" id="MobiDB-lite"/>
    </source>
</evidence>
<name>A0A0F5MN63_9RICK</name>
<organism evidence="3 4">
    <name type="scientific">Candidatus Arcanibacter lacustris</name>
    <dbReference type="NCBI Taxonomy" id="1607817"/>
    <lineage>
        <taxon>Bacteria</taxon>
        <taxon>Pseudomonadati</taxon>
        <taxon>Pseudomonadota</taxon>
        <taxon>Alphaproteobacteria</taxon>
        <taxon>Rickettsiales</taxon>
        <taxon>Candidatus Arcanibacter</taxon>
    </lineage>
</organism>
<feature type="domain" description="Dilute" evidence="2">
    <location>
        <begin position="1"/>
        <end position="105"/>
    </location>
</feature>
<comment type="caution">
    <text evidence="3">The sequence shown here is derived from an EMBL/GenBank/DDBJ whole genome shotgun (WGS) entry which is preliminary data.</text>
</comment>
<dbReference type="EMBL" id="JYHA01000125">
    <property type="protein sequence ID" value="KKB96161.1"/>
    <property type="molecule type" value="Genomic_DNA"/>
</dbReference>
<proteinExistence type="predicted"/>
<feature type="compositionally biased region" description="Basic residues" evidence="1">
    <location>
        <begin position="390"/>
        <end position="406"/>
    </location>
</feature>